<feature type="non-terminal residue" evidence="1">
    <location>
        <position position="1"/>
    </location>
</feature>
<proteinExistence type="predicted"/>
<comment type="caution">
    <text evidence="1">The sequence shown here is derived from an EMBL/GenBank/DDBJ whole genome shotgun (WGS) entry which is preliminary data.</text>
</comment>
<dbReference type="AlphaFoldDB" id="A0AAD7MCF1"/>
<evidence type="ECO:0000313" key="2">
    <source>
        <dbReference type="Proteomes" id="UP001221757"/>
    </source>
</evidence>
<feature type="non-terminal residue" evidence="1">
    <location>
        <position position="96"/>
    </location>
</feature>
<dbReference type="Proteomes" id="UP001221757">
    <property type="component" value="Unassembled WGS sequence"/>
</dbReference>
<reference evidence="1" key="1">
    <citation type="submission" date="2023-03" db="EMBL/GenBank/DDBJ databases">
        <title>Massive genome expansion in bonnet fungi (Mycena s.s.) driven by repeated elements and novel gene families across ecological guilds.</title>
        <authorList>
            <consortium name="Lawrence Berkeley National Laboratory"/>
            <person name="Harder C.B."/>
            <person name="Miyauchi S."/>
            <person name="Viragh M."/>
            <person name="Kuo A."/>
            <person name="Thoen E."/>
            <person name="Andreopoulos B."/>
            <person name="Lu D."/>
            <person name="Skrede I."/>
            <person name="Drula E."/>
            <person name="Henrissat B."/>
            <person name="Morin E."/>
            <person name="Kohler A."/>
            <person name="Barry K."/>
            <person name="LaButti K."/>
            <person name="Morin E."/>
            <person name="Salamov A."/>
            <person name="Lipzen A."/>
            <person name="Mereny Z."/>
            <person name="Hegedus B."/>
            <person name="Baldrian P."/>
            <person name="Stursova M."/>
            <person name="Weitz H."/>
            <person name="Taylor A."/>
            <person name="Grigoriev I.V."/>
            <person name="Nagy L.G."/>
            <person name="Martin F."/>
            <person name="Kauserud H."/>
        </authorList>
    </citation>
    <scope>NUCLEOTIDE SEQUENCE</scope>
    <source>
        <strain evidence="1">CBHHK067</strain>
    </source>
</reference>
<name>A0AAD7MCF1_MYCRO</name>
<evidence type="ECO:0000313" key="1">
    <source>
        <dbReference type="EMBL" id="KAJ7710659.1"/>
    </source>
</evidence>
<gene>
    <name evidence="1" type="ORF">B0H17DRAFT_851626</name>
</gene>
<keyword evidence="2" id="KW-1185">Reference proteome</keyword>
<organism evidence="1 2">
    <name type="scientific">Mycena rosella</name>
    <name type="common">Pink bonnet</name>
    <name type="synonym">Agaricus rosellus</name>
    <dbReference type="NCBI Taxonomy" id="1033263"/>
    <lineage>
        <taxon>Eukaryota</taxon>
        <taxon>Fungi</taxon>
        <taxon>Dikarya</taxon>
        <taxon>Basidiomycota</taxon>
        <taxon>Agaricomycotina</taxon>
        <taxon>Agaricomycetes</taxon>
        <taxon>Agaricomycetidae</taxon>
        <taxon>Agaricales</taxon>
        <taxon>Marasmiineae</taxon>
        <taxon>Mycenaceae</taxon>
        <taxon>Mycena</taxon>
    </lineage>
</organism>
<protein>
    <submittedName>
        <fullName evidence="1">Uncharacterized protein</fullName>
    </submittedName>
</protein>
<accession>A0AAD7MCF1</accession>
<sequence length="96" mass="11000">KTHMLYYVALSHGITAGGTIIVQGLNVSKITSGISGFLRQELRKLEILDEITRSRCEGLLSPSITSLYRRRLIRSFHAWNSNHRDPAHFRPAMHWN</sequence>
<dbReference type="EMBL" id="JARKIE010000001">
    <property type="protein sequence ID" value="KAJ7710659.1"/>
    <property type="molecule type" value="Genomic_DNA"/>
</dbReference>